<keyword evidence="2" id="KW-1185">Reference proteome</keyword>
<dbReference type="Proteomes" id="UP000789366">
    <property type="component" value="Unassembled WGS sequence"/>
</dbReference>
<comment type="caution">
    <text evidence="1">The sequence shown here is derived from an EMBL/GenBank/DDBJ whole genome shotgun (WGS) entry which is preliminary data.</text>
</comment>
<organism evidence="1 2">
    <name type="scientific">Cetraspora pellucida</name>
    <dbReference type="NCBI Taxonomy" id="1433469"/>
    <lineage>
        <taxon>Eukaryota</taxon>
        <taxon>Fungi</taxon>
        <taxon>Fungi incertae sedis</taxon>
        <taxon>Mucoromycota</taxon>
        <taxon>Glomeromycotina</taxon>
        <taxon>Glomeromycetes</taxon>
        <taxon>Diversisporales</taxon>
        <taxon>Gigasporaceae</taxon>
        <taxon>Cetraspora</taxon>
    </lineage>
</organism>
<name>A0ACA9PBI7_9GLOM</name>
<evidence type="ECO:0000313" key="2">
    <source>
        <dbReference type="Proteomes" id="UP000789366"/>
    </source>
</evidence>
<sequence length="56" mass="6404">MSDSSNNSQLFCEILDLYSSKLNSGISVEFLGFGRFECINLYVLYEVIMSTFFEDS</sequence>
<accession>A0ACA9PBI7</accession>
<gene>
    <name evidence="1" type="ORF">SPELUC_LOCUS11103</name>
</gene>
<proteinExistence type="predicted"/>
<reference evidence="1" key="1">
    <citation type="submission" date="2021-06" db="EMBL/GenBank/DDBJ databases">
        <authorList>
            <person name="Kallberg Y."/>
            <person name="Tangrot J."/>
            <person name="Rosling A."/>
        </authorList>
    </citation>
    <scope>NUCLEOTIDE SEQUENCE</scope>
    <source>
        <strain evidence="1">28 12/20/2015</strain>
    </source>
</reference>
<feature type="non-terminal residue" evidence="1">
    <location>
        <position position="56"/>
    </location>
</feature>
<evidence type="ECO:0000313" key="1">
    <source>
        <dbReference type="EMBL" id="CAG8697522.1"/>
    </source>
</evidence>
<dbReference type="EMBL" id="CAJVPW010022439">
    <property type="protein sequence ID" value="CAG8697522.1"/>
    <property type="molecule type" value="Genomic_DNA"/>
</dbReference>
<protein>
    <submittedName>
        <fullName evidence="1">5614_t:CDS:1</fullName>
    </submittedName>
</protein>